<dbReference type="InterPro" id="IPR000917">
    <property type="entry name" value="Sulfatase_N"/>
</dbReference>
<dbReference type="Gene3D" id="3.30.1120.10">
    <property type="match status" value="1"/>
</dbReference>
<proteinExistence type="inferred from homology"/>
<feature type="domain" description="Sulfatase N-terminal" evidence="4">
    <location>
        <begin position="23"/>
        <end position="441"/>
    </location>
</feature>
<dbReference type="PANTHER" id="PTHR42693">
    <property type="entry name" value="ARYLSULFATASE FAMILY MEMBER"/>
    <property type="match status" value="1"/>
</dbReference>
<dbReference type="GO" id="GO:0004065">
    <property type="term" value="F:arylsulfatase activity"/>
    <property type="evidence" value="ECO:0007669"/>
    <property type="project" value="TreeGrafter"/>
</dbReference>
<dbReference type="RefSeq" id="WP_007279552.1">
    <property type="nucleotide sequence ID" value="NZ_ABCK01000014.1"/>
</dbReference>
<dbReference type="AlphaFoldDB" id="A6DNW5"/>
<sequence>MLKQFLTTSALLFTSFLSADERPNIIVILSDDMGYTDIGSYGGEIDTPNLDGLAKEGLRFTQFYNTGRCCPTRASLLTGLYPHQAGIGHMMSDRGTDGYRGDLNKTSVTIAEVLKPAAYSTYMVGKWHVTKNLLNDDKESQYNWPLNRGFDHFYGTIHGAGSFFDPNSLTRDDKYITPENDPEYQPETYYYTDAISDNAIKYINEHDSQKPFFMYVAYTAAHWPLHALPEDIKKYEGKYDQGYEPIRKARFAKAQELGVIPNAQYTETIGNWAQVADKEWESAQMEVYAAMVDRMDQGIGKIVDTLKLKGELDNTLILYMQDNGGCQEAYGRDTKGARVERKANIGPMGKDEHQYDMTPKKSREGFPMRRGHVMPGPADTAIGYGLNWANVSNTPFRMYKHYVHEGGISTPLIAHWPKRITVKNQLRHQPSHLIDIMATCVEIGKASYPREFNDEEITPMEGISLIPIFDGQGQQRPYLFWEHEGNRAVRIDDWKVVAKGRHGQDEVEWELYDLSKDRSETQNLAKTHPEKLESMVKFWTEQAERTLVTPWPKSKNKKTKKKPKKNPTK</sequence>
<organism evidence="5 6">
    <name type="scientific">Lentisphaera araneosa HTCC2155</name>
    <dbReference type="NCBI Taxonomy" id="313628"/>
    <lineage>
        <taxon>Bacteria</taxon>
        <taxon>Pseudomonadati</taxon>
        <taxon>Lentisphaerota</taxon>
        <taxon>Lentisphaeria</taxon>
        <taxon>Lentisphaerales</taxon>
        <taxon>Lentisphaeraceae</taxon>
        <taxon>Lentisphaera</taxon>
    </lineage>
</organism>
<dbReference type="Gene3D" id="3.40.720.10">
    <property type="entry name" value="Alkaline Phosphatase, subunit A"/>
    <property type="match status" value="1"/>
</dbReference>
<dbReference type="Proteomes" id="UP000004947">
    <property type="component" value="Unassembled WGS sequence"/>
</dbReference>
<name>A6DNW5_9BACT</name>
<dbReference type="Pfam" id="PF00884">
    <property type="entry name" value="Sulfatase"/>
    <property type="match status" value="1"/>
</dbReference>
<protein>
    <submittedName>
        <fullName evidence="5">Arylsulfatase (Aryl-sulfate sulphohydrolase)</fullName>
    </submittedName>
</protein>
<comment type="similarity">
    <text evidence="1">Belongs to the sulfatase family.</text>
</comment>
<feature type="region of interest" description="Disordered" evidence="3">
    <location>
        <begin position="547"/>
        <end position="569"/>
    </location>
</feature>
<accession>A6DNW5</accession>
<keyword evidence="6" id="KW-1185">Reference proteome</keyword>
<evidence type="ECO:0000256" key="3">
    <source>
        <dbReference type="SAM" id="MobiDB-lite"/>
    </source>
</evidence>
<evidence type="ECO:0000313" key="6">
    <source>
        <dbReference type="Proteomes" id="UP000004947"/>
    </source>
</evidence>
<dbReference type="SUPFAM" id="SSF53649">
    <property type="entry name" value="Alkaline phosphatase-like"/>
    <property type="match status" value="1"/>
</dbReference>
<evidence type="ECO:0000256" key="1">
    <source>
        <dbReference type="ARBA" id="ARBA00008779"/>
    </source>
</evidence>
<feature type="compositionally biased region" description="Basic and acidic residues" evidence="3">
    <location>
        <begin position="347"/>
        <end position="367"/>
    </location>
</feature>
<dbReference type="EMBL" id="ABCK01000014">
    <property type="protein sequence ID" value="EDM26774.1"/>
    <property type="molecule type" value="Genomic_DNA"/>
</dbReference>
<evidence type="ECO:0000256" key="2">
    <source>
        <dbReference type="ARBA" id="ARBA00022801"/>
    </source>
</evidence>
<reference evidence="5 6" key="1">
    <citation type="journal article" date="2010" name="J. Bacteriol.">
        <title>Genome sequence of Lentisphaera araneosa HTCC2155T, the type species of the order Lentisphaerales in the phylum Lentisphaerae.</title>
        <authorList>
            <person name="Thrash J.C."/>
            <person name="Cho J.C."/>
            <person name="Vergin K.L."/>
            <person name="Morris R.M."/>
            <person name="Giovannoni S.J."/>
        </authorList>
    </citation>
    <scope>NUCLEOTIDE SEQUENCE [LARGE SCALE GENOMIC DNA]</scope>
    <source>
        <strain evidence="5 6">HTCC2155</strain>
    </source>
</reference>
<feature type="region of interest" description="Disordered" evidence="3">
    <location>
        <begin position="347"/>
        <end position="369"/>
    </location>
</feature>
<dbReference type="CDD" id="cd16025">
    <property type="entry name" value="PAS_like"/>
    <property type="match status" value="1"/>
</dbReference>
<evidence type="ECO:0000259" key="4">
    <source>
        <dbReference type="Pfam" id="PF00884"/>
    </source>
</evidence>
<dbReference type="InterPro" id="IPR017850">
    <property type="entry name" value="Alkaline_phosphatase_core_sf"/>
</dbReference>
<evidence type="ECO:0000313" key="5">
    <source>
        <dbReference type="EMBL" id="EDM26774.1"/>
    </source>
</evidence>
<gene>
    <name evidence="5" type="ORF">LNTAR_19045</name>
</gene>
<dbReference type="eggNOG" id="COG3119">
    <property type="taxonomic scope" value="Bacteria"/>
</dbReference>
<keyword evidence="2 5" id="KW-0378">Hydrolase</keyword>
<dbReference type="InterPro" id="IPR050738">
    <property type="entry name" value="Sulfatase"/>
</dbReference>
<dbReference type="OrthoDB" id="9783154at2"/>
<feature type="compositionally biased region" description="Basic residues" evidence="3">
    <location>
        <begin position="554"/>
        <end position="569"/>
    </location>
</feature>
<comment type="caution">
    <text evidence="5">The sequence shown here is derived from an EMBL/GenBank/DDBJ whole genome shotgun (WGS) entry which is preliminary data.</text>
</comment>
<dbReference type="STRING" id="313628.LNTAR_19045"/>
<dbReference type="PANTHER" id="PTHR42693:SF53">
    <property type="entry name" value="ENDO-4-O-SULFATASE"/>
    <property type="match status" value="1"/>
</dbReference>